<keyword evidence="4" id="KW-0677">Repeat</keyword>
<evidence type="ECO:0000256" key="5">
    <source>
        <dbReference type="ARBA" id="ARBA00022792"/>
    </source>
</evidence>
<keyword evidence="6" id="KW-0812">Transmembrane</keyword>
<evidence type="ECO:0000256" key="6">
    <source>
        <dbReference type="ARBA" id="ARBA00022989"/>
    </source>
</evidence>
<organism evidence="9 10">
    <name type="scientific">Nepenthes gracilis</name>
    <name type="common">Slender pitcher plant</name>
    <dbReference type="NCBI Taxonomy" id="150966"/>
    <lineage>
        <taxon>Eukaryota</taxon>
        <taxon>Viridiplantae</taxon>
        <taxon>Streptophyta</taxon>
        <taxon>Embryophyta</taxon>
        <taxon>Tracheophyta</taxon>
        <taxon>Spermatophyta</taxon>
        <taxon>Magnoliopsida</taxon>
        <taxon>eudicotyledons</taxon>
        <taxon>Gunneridae</taxon>
        <taxon>Pentapetalae</taxon>
        <taxon>Caryophyllales</taxon>
        <taxon>Nepenthaceae</taxon>
        <taxon>Nepenthes</taxon>
    </lineage>
</organism>
<comment type="subcellular location">
    <subcellularLocation>
        <location evidence="8">Membrane</location>
        <topology evidence="8">Multi-pass membrane protein</topology>
    </subcellularLocation>
    <subcellularLocation>
        <location evidence="1">Mitochondrion inner membrane</location>
        <topology evidence="1">Multi-pass membrane protein</topology>
    </subcellularLocation>
</comment>
<evidence type="ECO:0000313" key="9">
    <source>
        <dbReference type="EMBL" id="GMH22399.1"/>
    </source>
</evidence>
<gene>
    <name evidence="9" type="ORF">Nepgr_024242</name>
</gene>
<dbReference type="PANTHER" id="PTHR45635">
    <property type="entry name" value="ADP,ATP CARRIER PROTEIN 1-RELATED-RELATED"/>
    <property type="match status" value="1"/>
</dbReference>
<dbReference type="GO" id="GO:1990544">
    <property type="term" value="P:mitochondrial ATP transmembrane transport"/>
    <property type="evidence" value="ECO:0007669"/>
    <property type="project" value="InterPro"/>
</dbReference>
<evidence type="ECO:0000256" key="4">
    <source>
        <dbReference type="ARBA" id="ARBA00022737"/>
    </source>
</evidence>
<keyword evidence="6" id="KW-1133">Transmembrane helix</keyword>
<comment type="similarity">
    <text evidence="2 8">Belongs to the mitochondrial carrier (TC 2.A.29) family.</text>
</comment>
<dbReference type="InterPro" id="IPR002113">
    <property type="entry name" value="ADT_euk_type"/>
</dbReference>
<accession>A0AAD3T4N5</accession>
<evidence type="ECO:0000313" key="10">
    <source>
        <dbReference type="Proteomes" id="UP001279734"/>
    </source>
</evidence>
<evidence type="ECO:0000256" key="2">
    <source>
        <dbReference type="ARBA" id="ARBA00006375"/>
    </source>
</evidence>
<dbReference type="GO" id="GO:0140021">
    <property type="term" value="P:mitochondrial ADP transmembrane transport"/>
    <property type="evidence" value="ECO:0007669"/>
    <property type="project" value="InterPro"/>
</dbReference>
<dbReference type="GO" id="GO:0005743">
    <property type="term" value="C:mitochondrial inner membrane"/>
    <property type="evidence" value="ECO:0007669"/>
    <property type="project" value="UniProtKB-SubCell"/>
</dbReference>
<evidence type="ECO:0000256" key="8">
    <source>
        <dbReference type="RuleBase" id="RU368008"/>
    </source>
</evidence>
<reference evidence="9" key="1">
    <citation type="submission" date="2023-05" db="EMBL/GenBank/DDBJ databases">
        <title>Nepenthes gracilis genome sequencing.</title>
        <authorList>
            <person name="Fukushima K."/>
        </authorList>
    </citation>
    <scope>NUCLEOTIDE SEQUENCE</scope>
    <source>
        <strain evidence="9">SING2019-196</strain>
    </source>
</reference>
<dbReference type="EMBL" id="BSYO01000024">
    <property type="protein sequence ID" value="GMH22399.1"/>
    <property type="molecule type" value="Genomic_DNA"/>
</dbReference>
<keyword evidence="7" id="KW-0496">Mitochondrion</keyword>
<sequence>MVLLDAFVADIVMTFSWTNAPLSSMFVDLVLLTDQNPIVSTMRCEQLCFLALNFAFKDFFKRLFNFEKDKDGYRKWFARNLASGCAAGGFIPRILPEPDWLMMQNLQRRVAKGNLMV</sequence>
<comment type="subunit">
    <text evidence="8">Monomer.</text>
</comment>
<name>A0AAD3T4N5_NEPGR</name>
<keyword evidence="6" id="KW-0472">Membrane</keyword>
<dbReference type="GO" id="GO:0005471">
    <property type="term" value="F:ATP:ADP antiporter activity"/>
    <property type="evidence" value="ECO:0007669"/>
    <property type="project" value="UniProtKB-UniRule"/>
</dbReference>
<dbReference type="Proteomes" id="UP001279734">
    <property type="component" value="Unassembled WGS sequence"/>
</dbReference>
<dbReference type="PRINTS" id="PR00927">
    <property type="entry name" value="ADPTRNSLCASE"/>
</dbReference>
<keyword evidence="3 8" id="KW-0813">Transport</keyword>
<evidence type="ECO:0000256" key="7">
    <source>
        <dbReference type="ARBA" id="ARBA00023128"/>
    </source>
</evidence>
<comment type="caution">
    <text evidence="9">The sequence shown here is derived from an EMBL/GenBank/DDBJ whole genome shotgun (WGS) entry which is preliminary data.</text>
</comment>
<keyword evidence="10" id="KW-1185">Reference proteome</keyword>
<proteinExistence type="inferred from homology"/>
<protein>
    <recommendedName>
        <fullName evidence="8">ADP/ATP translocase</fullName>
    </recommendedName>
    <alternativeName>
        <fullName evidence="8">ADP,ATP carrier protein</fullName>
    </alternativeName>
</protein>
<evidence type="ECO:0000256" key="3">
    <source>
        <dbReference type="ARBA" id="ARBA00022448"/>
    </source>
</evidence>
<evidence type="ECO:0000256" key="1">
    <source>
        <dbReference type="ARBA" id="ARBA00004448"/>
    </source>
</evidence>
<dbReference type="PANTHER" id="PTHR45635:SF14">
    <property type="entry name" value="ADP_ATP TRANSLOCASE"/>
    <property type="match status" value="1"/>
</dbReference>
<comment type="function">
    <text evidence="8">Catalyzes the exchange of ADP and ATP across the membrane.</text>
</comment>
<dbReference type="AlphaFoldDB" id="A0AAD3T4N5"/>
<keyword evidence="5" id="KW-0999">Mitochondrion inner membrane</keyword>